<feature type="domain" description="Periplasmic binding protein" evidence="4">
    <location>
        <begin position="42"/>
        <end position="288"/>
    </location>
</feature>
<comment type="subcellular location">
    <subcellularLocation>
        <location evidence="1">Cell envelope</location>
    </subcellularLocation>
</comment>
<comment type="similarity">
    <text evidence="2">Belongs to the bacterial solute-binding protein 2 family.</text>
</comment>
<protein>
    <submittedName>
        <fullName evidence="5">Substrate-binding domain-containing protein</fullName>
    </submittedName>
</protein>
<gene>
    <name evidence="5" type="ORF">JF886_09450</name>
</gene>
<organism evidence="5 6">
    <name type="scientific">Candidatus Aeolococcus gillhamiae</name>
    <dbReference type="NCBI Taxonomy" id="3127015"/>
    <lineage>
        <taxon>Bacteria</taxon>
        <taxon>Bacillati</taxon>
        <taxon>Candidatus Dormiibacterota</taxon>
        <taxon>Candidatus Dormibacteria</taxon>
        <taxon>Candidatus Aeolococcales</taxon>
        <taxon>Candidatus Aeolococcaceae</taxon>
        <taxon>Candidatus Aeolococcus</taxon>
    </lineage>
</organism>
<dbReference type="GO" id="GO:0030313">
    <property type="term" value="C:cell envelope"/>
    <property type="evidence" value="ECO:0007669"/>
    <property type="project" value="UniProtKB-SubCell"/>
</dbReference>
<dbReference type="Gene3D" id="3.40.50.2300">
    <property type="match status" value="2"/>
</dbReference>
<evidence type="ECO:0000256" key="1">
    <source>
        <dbReference type="ARBA" id="ARBA00004196"/>
    </source>
</evidence>
<evidence type="ECO:0000256" key="2">
    <source>
        <dbReference type="ARBA" id="ARBA00007639"/>
    </source>
</evidence>
<reference evidence="5 6" key="1">
    <citation type="submission" date="2020-10" db="EMBL/GenBank/DDBJ databases">
        <title>Ca. Dormibacterota MAGs.</title>
        <authorList>
            <person name="Montgomery K."/>
        </authorList>
    </citation>
    <scope>NUCLEOTIDE SEQUENCE [LARGE SCALE GENOMIC DNA]</scope>
    <source>
        <strain evidence="5">SC8812_S17_18</strain>
    </source>
</reference>
<dbReference type="Pfam" id="PF13407">
    <property type="entry name" value="Peripla_BP_4"/>
    <property type="match status" value="1"/>
</dbReference>
<comment type="caution">
    <text evidence="5">The sequence shown here is derived from an EMBL/GenBank/DDBJ whole genome shotgun (WGS) entry which is preliminary data.</text>
</comment>
<dbReference type="RefSeq" id="WP_337311828.1">
    <property type="nucleotide sequence ID" value="NZ_JAEKNS010000099.1"/>
</dbReference>
<dbReference type="GO" id="GO:0030246">
    <property type="term" value="F:carbohydrate binding"/>
    <property type="evidence" value="ECO:0007669"/>
    <property type="project" value="UniProtKB-ARBA"/>
</dbReference>
<name>A0A934N5N7_9BACT</name>
<dbReference type="InterPro" id="IPR025997">
    <property type="entry name" value="SBP_2_dom"/>
</dbReference>
<dbReference type="PANTHER" id="PTHR46847:SF1">
    <property type="entry name" value="D-ALLOSE-BINDING PERIPLASMIC PROTEIN-RELATED"/>
    <property type="match status" value="1"/>
</dbReference>
<evidence type="ECO:0000313" key="6">
    <source>
        <dbReference type="Proteomes" id="UP000606991"/>
    </source>
</evidence>
<evidence type="ECO:0000313" key="5">
    <source>
        <dbReference type="EMBL" id="MBJ7595068.1"/>
    </source>
</evidence>
<dbReference type="InterPro" id="IPR028082">
    <property type="entry name" value="Peripla_BP_I"/>
</dbReference>
<sequence length="335" mass="34782">MAAAKAAIAPYQGHPSAFPVSEPLSKPLAAGKKFAFMQCSTPVCAQVAHSFQQAVEVLGGKLTVVNAGSTAQSAQAAASSVLAIKPDVVILSGADPALYGGGLKALSDAGTKVVSIQVNKNVKPYGITFNYLGTNLSQQNGKLLADWVIAHKGAKADAVFYGLPALDLSVTVQKAFEDELKKNCQSCKVRALPIDVATIGTTSARTVVTDLQAHPATNVAVFVSYQVAGGLPAAMKAAGLSVTTVGFAPTTGNLQDIKDGGLTAGLAIDFPVSVWTAVDAAARLVLGDQPNRGEQAGEVPEQFLEQKDITFDPTKGWTGYPDYAQRFAKLWHPAS</sequence>
<dbReference type="SUPFAM" id="SSF53822">
    <property type="entry name" value="Periplasmic binding protein-like I"/>
    <property type="match status" value="1"/>
</dbReference>
<dbReference type="Proteomes" id="UP000606991">
    <property type="component" value="Unassembled WGS sequence"/>
</dbReference>
<dbReference type="EMBL" id="JAEKNS010000099">
    <property type="protein sequence ID" value="MBJ7595068.1"/>
    <property type="molecule type" value="Genomic_DNA"/>
</dbReference>
<evidence type="ECO:0000259" key="4">
    <source>
        <dbReference type="Pfam" id="PF13407"/>
    </source>
</evidence>
<proteinExistence type="inferred from homology"/>
<dbReference type="PANTHER" id="PTHR46847">
    <property type="entry name" value="D-ALLOSE-BINDING PERIPLASMIC PROTEIN-RELATED"/>
    <property type="match status" value="1"/>
</dbReference>
<accession>A0A934N5N7</accession>
<evidence type="ECO:0000256" key="3">
    <source>
        <dbReference type="ARBA" id="ARBA00022729"/>
    </source>
</evidence>
<keyword evidence="3" id="KW-0732">Signal</keyword>
<dbReference type="AlphaFoldDB" id="A0A934N5N7"/>